<protein>
    <recommendedName>
        <fullName evidence="5">Cytospin-A</fullName>
    </recommendedName>
    <alternativeName>
        <fullName evidence="15">SPECC1-like protein</fullName>
    </alternativeName>
    <alternativeName>
        <fullName evidence="14">Sperm antigen with calponin homology and coiled-coil domains 1-like</fullName>
    </alternativeName>
</protein>
<comment type="function">
    <text evidence="13">Involved in cytokinesis and spindle organization. May play a role in actin cytoskeleton organization and microtubule stabilization and hence required for proper cell adhesion and migration.</text>
</comment>
<comment type="subcellular location">
    <subcellularLocation>
        <location evidence="2">Cell junction</location>
        <location evidence="2">Gap junction</location>
    </subcellularLocation>
    <subcellularLocation>
        <location evidence="1">Cytoplasm</location>
        <location evidence="1">Cytoskeleton</location>
        <location evidence="1">Spindle</location>
    </subcellularLocation>
</comment>
<dbReference type="InterPro" id="IPR001715">
    <property type="entry name" value="CH_dom"/>
</dbReference>
<evidence type="ECO:0000256" key="10">
    <source>
        <dbReference type="ARBA" id="ARBA00023054"/>
    </source>
</evidence>
<evidence type="ECO:0000256" key="17">
    <source>
        <dbReference type="SAM" id="MobiDB-lite"/>
    </source>
</evidence>
<dbReference type="GO" id="GO:0005921">
    <property type="term" value="C:gap junction"/>
    <property type="evidence" value="ECO:0007669"/>
    <property type="project" value="UniProtKB-SubCell"/>
</dbReference>
<feature type="coiled-coil region" evidence="16">
    <location>
        <begin position="343"/>
        <end position="370"/>
    </location>
</feature>
<evidence type="ECO:0000256" key="8">
    <source>
        <dbReference type="ARBA" id="ARBA00022868"/>
    </source>
</evidence>
<comment type="caution">
    <text evidence="19">The sequence shown here is derived from an EMBL/GenBank/DDBJ whole genome shotgun (WGS) entry which is preliminary data.</text>
</comment>
<sequence>MFIALFVRHICDRAAVVSHDDGGLDVFSCPTQDLMQRQTSFSGDELECTDVVVAIDSPAPLMKAANIRRHFYKVSLHFTELQVIVGSLLCHWAAALGNLNSVIRGIWETGRRKRREGSRDTRRRNPPDNRGPPDWKASSWQVEQQWASQNRGRSEGHWPIQIPTPAGSWVTRLAETTTALQVPVDKSSPLDFFHTPPTTPSEAELTAMALSSAASSSKAQTPSPAGSTTPSTTSPFTDWTQKLPAPTEWAVISIDSITSETNVSDVAVRHGKPVGSPTSLPPSTGSLSEQSWLERDSGLEPQAAAERAGEEMTLVLLSLMEHYRASLGLTPNTDVTTGAVELLRHLITEREELVEEVDTLRETLRTERSEWHQFQCDLQVAVSVADRLRVESEQALGLLQESHRAVEEQLAQALSRQQEKDGELESLKAEHRDVCCKLTELTLQQQQERAELDTLRNACRVKDTADWDKRAERQDSEGKQQEEIQDVLEEKPREVEANTEVKNVEKQENENETNQEVDAQVAGHDPEEANGSGSMLLTGKGVAEGYIRSLAVLEKKGRDPRRIVMLSERSWSLSRLPLPTDSSNQNGTSKNTSTTLPLCKKEEPPKQRRMDRILQRQDSWSSFYPGKPDEDQSSDSIKPQDGFSALLRRHGGSRRNSLLRWCQNRTQGYKNIEITNFSSSWEDGLAFCAVYHTYLPTRIPYDTLNPADKKENLDLAFKTGEGVGIPATLTVEEMLKADGPDWQRVLGYVESIFRHFEM</sequence>
<evidence type="ECO:0000256" key="2">
    <source>
        <dbReference type="ARBA" id="ARBA00004610"/>
    </source>
</evidence>
<keyword evidence="11" id="KW-0206">Cytoskeleton</keyword>
<evidence type="ECO:0000256" key="14">
    <source>
        <dbReference type="ARBA" id="ARBA00033100"/>
    </source>
</evidence>
<feature type="region of interest" description="Disordered" evidence="17">
    <location>
        <begin position="110"/>
        <end position="162"/>
    </location>
</feature>
<keyword evidence="6" id="KW-0963">Cytoplasm</keyword>
<organism evidence="19 20">
    <name type="scientific">Etheostoma spectabile</name>
    <name type="common">orangethroat darter</name>
    <dbReference type="NCBI Taxonomy" id="54343"/>
    <lineage>
        <taxon>Eukaryota</taxon>
        <taxon>Metazoa</taxon>
        <taxon>Chordata</taxon>
        <taxon>Craniata</taxon>
        <taxon>Vertebrata</taxon>
        <taxon>Euteleostomi</taxon>
        <taxon>Actinopterygii</taxon>
        <taxon>Neopterygii</taxon>
        <taxon>Teleostei</taxon>
        <taxon>Neoteleostei</taxon>
        <taxon>Acanthomorphata</taxon>
        <taxon>Eupercaria</taxon>
        <taxon>Perciformes</taxon>
        <taxon>Percoidei</taxon>
        <taxon>Percidae</taxon>
        <taxon>Etheostomatinae</taxon>
        <taxon>Etheostoma</taxon>
    </lineage>
</organism>
<evidence type="ECO:0000259" key="18">
    <source>
        <dbReference type="PROSITE" id="PS50021"/>
    </source>
</evidence>
<feature type="coiled-coil region" evidence="16">
    <location>
        <begin position="410"/>
        <end position="458"/>
    </location>
</feature>
<feature type="region of interest" description="Disordered" evidence="17">
    <location>
        <begin position="492"/>
        <end position="519"/>
    </location>
</feature>
<dbReference type="PANTHER" id="PTHR23167:SF69">
    <property type="entry name" value="FI18193P1"/>
    <property type="match status" value="1"/>
</dbReference>
<keyword evidence="9" id="KW-0965">Cell junction</keyword>
<dbReference type="CDD" id="cd21199">
    <property type="entry name" value="CH_CYTS"/>
    <property type="match status" value="1"/>
</dbReference>
<dbReference type="GO" id="GO:0005819">
    <property type="term" value="C:spindle"/>
    <property type="evidence" value="ECO:0007669"/>
    <property type="project" value="UniProtKB-SubCell"/>
</dbReference>
<feature type="region of interest" description="Disordered" evidence="17">
    <location>
        <begin position="269"/>
        <end position="291"/>
    </location>
</feature>
<dbReference type="GO" id="GO:0051301">
    <property type="term" value="P:cell division"/>
    <property type="evidence" value="ECO:0007669"/>
    <property type="project" value="UniProtKB-KW"/>
</dbReference>
<keyword evidence="7" id="KW-0132">Cell division</keyword>
<dbReference type="AlphaFoldDB" id="A0A5J5CUF0"/>
<feature type="region of interest" description="Disordered" evidence="17">
    <location>
        <begin position="209"/>
        <end position="240"/>
    </location>
</feature>
<feature type="compositionally biased region" description="Polar residues" evidence="17">
    <location>
        <begin position="580"/>
        <end position="596"/>
    </location>
</feature>
<dbReference type="Pfam" id="PF00307">
    <property type="entry name" value="CH"/>
    <property type="match status" value="1"/>
</dbReference>
<dbReference type="PANTHER" id="PTHR23167">
    <property type="entry name" value="CALPONIN HOMOLOGY DOMAIN-CONTAINING PROTEIN DDB_G0272472-RELATED"/>
    <property type="match status" value="1"/>
</dbReference>
<feature type="region of interest" description="Disordered" evidence="17">
    <location>
        <begin position="575"/>
        <end position="640"/>
    </location>
</feature>
<accession>A0A5J5CUF0</accession>
<dbReference type="Gene3D" id="1.10.418.10">
    <property type="entry name" value="Calponin-like domain"/>
    <property type="match status" value="1"/>
</dbReference>
<evidence type="ECO:0000256" key="5">
    <source>
        <dbReference type="ARBA" id="ARBA00015657"/>
    </source>
</evidence>
<evidence type="ECO:0000256" key="4">
    <source>
        <dbReference type="ARBA" id="ARBA00011235"/>
    </source>
</evidence>
<feature type="compositionally biased region" description="Basic and acidic residues" evidence="17">
    <location>
        <begin position="599"/>
        <end position="615"/>
    </location>
</feature>
<evidence type="ECO:0000256" key="16">
    <source>
        <dbReference type="SAM" id="Coils"/>
    </source>
</evidence>
<dbReference type="FunFam" id="1.10.418.10:FF:000020">
    <property type="entry name" value="Cytospin-A isoform 1"/>
    <property type="match status" value="1"/>
</dbReference>
<evidence type="ECO:0000256" key="3">
    <source>
        <dbReference type="ARBA" id="ARBA00009452"/>
    </source>
</evidence>
<feature type="compositionally biased region" description="Low complexity" evidence="17">
    <location>
        <begin position="275"/>
        <end position="288"/>
    </location>
</feature>
<evidence type="ECO:0000256" key="11">
    <source>
        <dbReference type="ARBA" id="ARBA00023212"/>
    </source>
</evidence>
<gene>
    <name evidence="19" type="ORF">FQN60_015587</name>
</gene>
<evidence type="ECO:0000256" key="9">
    <source>
        <dbReference type="ARBA" id="ARBA00022949"/>
    </source>
</evidence>
<evidence type="ECO:0000256" key="7">
    <source>
        <dbReference type="ARBA" id="ARBA00022618"/>
    </source>
</evidence>
<comment type="similarity">
    <text evidence="3">Belongs to the cytospin-A family.</text>
</comment>
<evidence type="ECO:0000256" key="1">
    <source>
        <dbReference type="ARBA" id="ARBA00004186"/>
    </source>
</evidence>
<dbReference type="InterPro" id="IPR036872">
    <property type="entry name" value="CH_dom_sf"/>
</dbReference>
<comment type="subunit">
    <text evidence="4">May interact with both microtubules and actin cytoskeleton.</text>
</comment>
<proteinExistence type="inferred from homology"/>
<evidence type="ECO:0000313" key="20">
    <source>
        <dbReference type="Proteomes" id="UP000327493"/>
    </source>
</evidence>
<keyword evidence="12" id="KW-0131">Cell cycle</keyword>
<evidence type="ECO:0000256" key="13">
    <source>
        <dbReference type="ARBA" id="ARBA00025131"/>
    </source>
</evidence>
<evidence type="ECO:0000256" key="15">
    <source>
        <dbReference type="ARBA" id="ARBA00080480"/>
    </source>
</evidence>
<dbReference type="EMBL" id="VOFY01000018">
    <property type="protein sequence ID" value="KAA8583041.1"/>
    <property type="molecule type" value="Genomic_DNA"/>
</dbReference>
<evidence type="ECO:0000313" key="19">
    <source>
        <dbReference type="EMBL" id="KAA8583041.1"/>
    </source>
</evidence>
<dbReference type="SUPFAM" id="SSF47576">
    <property type="entry name" value="Calponin-homology domain, CH-domain"/>
    <property type="match status" value="1"/>
</dbReference>
<feature type="domain" description="Calponin-homology (CH)" evidence="18">
    <location>
        <begin position="652"/>
        <end position="757"/>
    </location>
</feature>
<reference evidence="19 20" key="1">
    <citation type="submission" date="2019-08" db="EMBL/GenBank/DDBJ databases">
        <title>A chromosome-level genome assembly, high-density linkage maps, and genome scans reveal the genomic architecture of hybrid incompatibilities underlying speciation via character displacement in darters (Percidae: Etheostominae).</title>
        <authorList>
            <person name="Moran R.L."/>
            <person name="Catchen J.M."/>
            <person name="Fuller R.C."/>
        </authorList>
    </citation>
    <scope>NUCLEOTIDE SEQUENCE [LARGE SCALE GENOMIC DNA]</scope>
    <source>
        <strain evidence="19">EspeVRDwgs_2016</strain>
        <tissue evidence="19">Muscle</tissue>
    </source>
</reference>
<dbReference type="Proteomes" id="UP000327493">
    <property type="component" value="Chromosome 18"/>
</dbReference>
<dbReference type="InterPro" id="IPR050540">
    <property type="entry name" value="F-actin_Monoox_Mical"/>
</dbReference>
<keyword evidence="20" id="KW-1185">Reference proteome</keyword>
<evidence type="ECO:0000256" key="6">
    <source>
        <dbReference type="ARBA" id="ARBA00022490"/>
    </source>
</evidence>
<name>A0A5J5CUF0_9PERO</name>
<evidence type="ECO:0000256" key="12">
    <source>
        <dbReference type="ARBA" id="ARBA00023306"/>
    </source>
</evidence>
<feature type="compositionally biased region" description="Polar residues" evidence="17">
    <location>
        <begin position="138"/>
        <end position="151"/>
    </location>
</feature>
<feature type="compositionally biased region" description="Basic and acidic residues" evidence="17">
    <location>
        <begin position="117"/>
        <end position="133"/>
    </location>
</feature>
<dbReference type="SMART" id="SM00033">
    <property type="entry name" value="CH"/>
    <property type="match status" value="1"/>
</dbReference>
<keyword evidence="10 16" id="KW-0175">Coiled coil</keyword>
<keyword evidence="8" id="KW-0303">Gap junction</keyword>
<dbReference type="PROSITE" id="PS50021">
    <property type="entry name" value="CH"/>
    <property type="match status" value="1"/>
</dbReference>
<feature type="compositionally biased region" description="Low complexity" evidence="17">
    <location>
        <begin position="209"/>
        <end position="237"/>
    </location>
</feature>